<organism evidence="2">
    <name type="scientific">marine sediment metagenome</name>
    <dbReference type="NCBI Taxonomy" id="412755"/>
    <lineage>
        <taxon>unclassified sequences</taxon>
        <taxon>metagenomes</taxon>
        <taxon>ecological metagenomes</taxon>
    </lineage>
</organism>
<gene>
    <name evidence="2" type="ORF">LCGC14_2086710</name>
</gene>
<dbReference type="AlphaFoldDB" id="A0A0F9F1F0"/>
<protein>
    <submittedName>
        <fullName evidence="2">Uncharacterized protein</fullName>
    </submittedName>
</protein>
<name>A0A0F9F1F0_9ZZZZ</name>
<dbReference type="EMBL" id="LAZR01025329">
    <property type="protein sequence ID" value="KKL72256.1"/>
    <property type="molecule type" value="Genomic_DNA"/>
</dbReference>
<evidence type="ECO:0000313" key="2">
    <source>
        <dbReference type="EMBL" id="KKL72256.1"/>
    </source>
</evidence>
<sequence length="221" mass="25381">MNKREQYQGQPAEGFKPLEEWGGVEALSDEELEAWRRSPVTSLESRVIATVARLQAHIKVLDERRMQASLYVRLCHERDALQARVEEAERRGVDFWHLVENREAGWRYALECRQDRIRELKGHIARLEATVTAMDTDLTEMTTTMAEHFDSVDLNDLPVSLTKGIKGFLALAERRKEALEADVELLRTLASLHHDNLDATQELRVLKVLNQARAAIEEGKR</sequence>
<evidence type="ECO:0000256" key="1">
    <source>
        <dbReference type="SAM" id="Coils"/>
    </source>
</evidence>
<reference evidence="2" key="1">
    <citation type="journal article" date="2015" name="Nature">
        <title>Complex archaea that bridge the gap between prokaryotes and eukaryotes.</title>
        <authorList>
            <person name="Spang A."/>
            <person name="Saw J.H."/>
            <person name="Jorgensen S.L."/>
            <person name="Zaremba-Niedzwiedzka K."/>
            <person name="Martijn J."/>
            <person name="Lind A.E."/>
            <person name="van Eijk R."/>
            <person name="Schleper C."/>
            <person name="Guy L."/>
            <person name="Ettema T.J."/>
        </authorList>
    </citation>
    <scope>NUCLEOTIDE SEQUENCE</scope>
</reference>
<feature type="coiled-coil region" evidence="1">
    <location>
        <begin position="71"/>
        <end position="130"/>
    </location>
</feature>
<comment type="caution">
    <text evidence="2">The sequence shown here is derived from an EMBL/GenBank/DDBJ whole genome shotgun (WGS) entry which is preliminary data.</text>
</comment>
<keyword evidence="1" id="KW-0175">Coiled coil</keyword>
<accession>A0A0F9F1F0</accession>
<proteinExistence type="predicted"/>